<evidence type="ECO:0000313" key="1">
    <source>
        <dbReference type="EMBL" id="KAL3725245.1"/>
    </source>
</evidence>
<comment type="caution">
    <text evidence="1">The sequence shown here is derived from an EMBL/GenBank/DDBJ whole genome shotgun (WGS) entry which is preliminary data.</text>
</comment>
<gene>
    <name evidence="1" type="ORF">ACJRO7_030281</name>
</gene>
<accession>A0ABD3JDK5</accession>
<dbReference type="EMBL" id="JBJKBG010000008">
    <property type="protein sequence ID" value="KAL3725245.1"/>
    <property type="molecule type" value="Genomic_DNA"/>
</dbReference>
<reference evidence="1 2" key="1">
    <citation type="submission" date="2024-11" db="EMBL/GenBank/DDBJ databases">
        <title>Chromosome-level genome assembly of Eucalyptus globulus Labill. provides insights into its genome evolution.</title>
        <authorList>
            <person name="Li X."/>
        </authorList>
    </citation>
    <scope>NUCLEOTIDE SEQUENCE [LARGE SCALE GENOMIC DNA]</scope>
    <source>
        <strain evidence="1">CL2024</strain>
        <tissue evidence="1">Fresh tender leaves</tissue>
    </source>
</reference>
<name>A0ABD3JDK5_EUCGL</name>
<dbReference type="Proteomes" id="UP001634007">
    <property type="component" value="Unassembled WGS sequence"/>
</dbReference>
<dbReference type="AlphaFoldDB" id="A0ABD3JDK5"/>
<evidence type="ECO:0000313" key="2">
    <source>
        <dbReference type="Proteomes" id="UP001634007"/>
    </source>
</evidence>
<proteinExistence type="predicted"/>
<sequence>GTKPWRYTRQENTNNMQRGSIEMQVKQLCKFVVQKEIDALVKRWTDIYEDESLDYKNRLGWLMTGLSLVCCRMNWRQTN</sequence>
<feature type="non-terminal residue" evidence="1">
    <location>
        <position position="1"/>
    </location>
</feature>
<protein>
    <submittedName>
        <fullName evidence="1">Uncharacterized protein</fullName>
    </submittedName>
</protein>
<organism evidence="1 2">
    <name type="scientific">Eucalyptus globulus</name>
    <name type="common">Tasmanian blue gum</name>
    <dbReference type="NCBI Taxonomy" id="34317"/>
    <lineage>
        <taxon>Eukaryota</taxon>
        <taxon>Viridiplantae</taxon>
        <taxon>Streptophyta</taxon>
        <taxon>Embryophyta</taxon>
        <taxon>Tracheophyta</taxon>
        <taxon>Spermatophyta</taxon>
        <taxon>Magnoliopsida</taxon>
        <taxon>eudicotyledons</taxon>
        <taxon>Gunneridae</taxon>
        <taxon>Pentapetalae</taxon>
        <taxon>rosids</taxon>
        <taxon>malvids</taxon>
        <taxon>Myrtales</taxon>
        <taxon>Myrtaceae</taxon>
        <taxon>Myrtoideae</taxon>
        <taxon>Eucalypteae</taxon>
        <taxon>Eucalyptus</taxon>
    </lineage>
</organism>
<keyword evidence="2" id="KW-1185">Reference proteome</keyword>